<reference evidence="1 2" key="1">
    <citation type="journal article" date="2016" name="Nat. Commun.">
        <title>Thousands of microbial genomes shed light on interconnected biogeochemical processes in an aquifer system.</title>
        <authorList>
            <person name="Anantharaman K."/>
            <person name="Brown C.T."/>
            <person name="Hug L.A."/>
            <person name="Sharon I."/>
            <person name="Castelle C.J."/>
            <person name="Probst A.J."/>
            <person name="Thomas B.C."/>
            <person name="Singh A."/>
            <person name="Wilkins M.J."/>
            <person name="Karaoz U."/>
            <person name="Brodie E.L."/>
            <person name="Williams K.H."/>
            <person name="Hubbard S.S."/>
            <person name="Banfield J.F."/>
        </authorList>
    </citation>
    <scope>NUCLEOTIDE SEQUENCE [LARGE SCALE GENOMIC DNA]</scope>
    <source>
        <strain evidence="2">RBG_16_55_9</strain>
    </source>
</reference>
<dbReference type="STRING" id="1817864.A2Z21_05065"/>
<dbReference type="AlphaFoldDB" id="A0A1F5UNF6"/>
<gene>
    <name evidence="1" type="ORF">A2Z21_05065</name>
</gene>
<dbReference type="EMBL" id="MFGX01000133">
    <property type="protein sequence ID" value="OGF52639.1"/>
    <property type="molecule type" value="Genomic_DNA"/>
</dbReference>
<name>A0A1F5UNF6_FRAXR</name>
<sequence length="74" mass="8579">MSKKKVPPRFQEVIETVEALPLDDQFLLIEIIRQRLIQDRRAELAAQIAETRSAYQRGEVRRGTAADLMKELVE</sequence>
<dbReference type="Proteomes" id="UP000179157">
    <property type="component" value="Unassembled WGS sequence"/>
</dbReference>
<proteinExistence type="predicted"/>
<accession>A0A1F5UNF6</accession>
<organism evidence="1 2">
    <name type="scientific">Fraserbacteria sp. (strain RBG_16_55_9)</name>
    <dbReference type="NCBI Taxonomy" id="1817864"/>
    <lineage>
        <taxon>Bacteria</taxon>
        <taxon>Candidatus Fraseribacteriota</taxon>
    </lineage>
</organism>
<protein>
    <submittedName>
        <fullName evidence="1">Uncharacterized protein</fullName>
    </submittedName>
</protein>
<evidence type="ECO:0000313" key="2">
    <source>
        <dbReference type="Proteomes" id="UP000179157"/>
    </source>
</evidence>
<evidence type="ECO:0000313" key="1">
    <source>
        <dbReference type="EMBL" id="OGF52639.1"/>
    </source>
</evidence>
<comment type="caution">
    <text evidence="1">The sequence shown here is derived from an EMBL/GenBank/DDBJ whole genome shotgun (WGS) entry which is preliminary data.</text>
</comment>